<protein>
    <submittedName>
        <fullName evidence="2">Uncharacterized protein</fullName>
    </submittedName>
</protein>
<evidence type="ECO:0000313" key="2">
    <source>
        <dbReference type="EMBL" id="CAH0729066.1"/>
    </source>
</evidence>
<dbReference type="AlphaFoldDB" id="A0A8J9UYZ3"/>
<proteinExistence type="predicted"/>
<dbReference type="Proteomes" id="UP000838878">
    <property type="component" value="Chromosome 7"/>
</dbReference>
<feature type="non-terminal residue" evidence="2">
    <location>
        <position position="84"/>
    </location>
</feature>
<name>A0A8J9UYZ3_9NEOP</name>
<evidence type="ECO:0000256" key="1">
    <source>
        <dbReference type="SAM" id="MobiDB-lite"/>
    </source>
</evidence>
<evidence type="ECO:0000313" key="3">
    <source>
        <dbReference type="Proteomes" id="UP000838878"/>
    </source>
</evidence>
<dbReference type="EMBL" id="OV170227">
    <property type="protein sequence ID" value="CAH0729066.1"/>
    <property type="molecule type" value="Genomic_DNA"/>
</dbReference>
<organism evidence="2 3">
    <name type="scientific">Brenthis ino</name>
    <name type="common">lesser marbled fritillary</name>
    <dbReference type="NCBI Taxonomy" id="405034"/>
    <lineage>
        <taxon>Eukaryota</taxon>
        <taxon>Metazoa</taxon>
        <taxon>Ecdysozoa</taxon>
        <taxon>Arthropoda</taxon>
        <taxon>Hexapoda</taxon>
        <taxon>Insecta</taxon>
        <taxon>Pterygota</taxon>
        <taxon>Neoptera</taxon>
        <taxon>Endopterygota</taxon>
        <taxon>Lepidoptera</taxon>
        <taxon>Glossata</taxon>
        <taxon>Ditrysia</taxon>
        <taxon>Papilionoidea</taxon>
        <taxon>Nymphalidae</taxon>
        <taxon>Heliconiinae</taxon>
        <taxon>Argynnini</taxon>
        <taxon>Brenthis</taxon>
    </lineage>
</organism>
<sequence>MKLKDKQEFVSRPTHRAGERGRPLRRALVLAIKYSFNRHYPDIGTSHRHILVQALPEPYQMLSIYLLEHQARAGRRQAADGRPV</sequence>
<keyword evidence="3" id="KW-1185">Reference proteome</keyword>
<reference evidence="2" key="1">
    <citation type="submission" date="2021-12" db="EMBL/GenBank/DDBJ databases">
        <authorList>
            <person name="Martin H S."/>
        </authorList>
    </citation>
    <scope>NUCLEOTIDE SEQUENCE</scope>
</reference>
<gene>
    <name evidence="2" type="ORF">BINO364_LOCUS14216</name>
</gene>
<accession>A0A8J9UYZ3</accession>
<feature type="region of interest" description="Disordered" evidence="1">
    <location>
        <begin position="1"/>
        <end position="21"/>
    </location>
</feature>